<evidence type="ECO:0000256" key="5">
    <source>
        <dbReference type="ARBA" id="ARBA00022763"/>
    </source>
</evidence>
<feature type="compositionally biased region" description="Polar residues" evidence="10">
    <location>
        <begin position="1"/>
        <end position="12"/>
    </location>
</feature>
<dbReference type="GO" id="GO:0046872">
    <property type="term" value="F:metal ion binding"/>
    <property type="evidence" value="ECO:0007669"/>
    <property type="project" value="UniProtKB-KW"/>
</dbReference>
<dbReference type="GO" id="GO:0005634">
    <property type="term" value="C:nucleus"/>
    <property type="evidence" value="ECO:0007669"/>
    <property type="project" value="TreeGrafter"/>
</dbReference>
<dbReference type="OrthoDB" id="2414538at2759"/>
<keyword evidence="4" id="KW-0479">Metal-binding</keyword>
<dbReference type="PANTHER" id="PTHR45812">
    <property type="entry name" value="DNA POLYMERASE ZETA CATALYTIC SUBUNIT"/>
    <property type="match status" value="1"/>
</dbReference>
<dbReference type="InterPro" id="IPR056447">
    <property type="entry name" value="REV3_N"/>
</dbReference>
<gene>
    <name evidence="15" type="primary">REV3</name>
    <name evidence="15" type="ORF">H4R26_004668</name>
</gene>
<dbReference type="InterPro" id="IPR036397">
    <property type="entry name" value="RNaseH_sf"/>
</dbReference>
<dbReference type="InterPro" id="IPR017964">
    <property type="entry name" value="DNA-dir_DNA_pol_B_CS"/>
</dbReference>
<evidence type="ECO:0000256" key="6">
    <source>
        <dbReference type="ARBA" id="ARBA00022932"/>
    </source>
</evidence>
<feature type="region of interest" description="Disordered" evidence="10">
    <location>
        <begin position="516"/>
        <end position="547"/>
    </location>
</feature>
<dbReference type="GO" id="GO:0003677">
    <property type="term" value="F:DNA binding"/>
    <property type="evidence" value="ECO:0007669"/>
    <property type="project" value="UniProtKB-KW"/>
</dbReference>
<evidence type="ECO:0000259" key="12">
    <source>
        <dbReference type="Pfam" id="PF03104"/>
    </source>
</evidence>
<proteinExistence type="inferred from homology"/>
<dbReference type="Gene3D" id="3.30.342.10">
    <property type="entry name" value="DNA Polymerase, chain B, domain 1"/>
    <property type="match status" value="1"/>
</dbReference>
<dbReference type="PRINTS" id="PR00106">
    <property type="entry name" value="DNAPOLB"/>
</dbReference>
<evidence type="ECO:0000259" key="11">
    <source>
        <dbReference type="Pfam" id="PF00136"/>
    </source>
</evidence>
<evidence type="ECO:0000256" key="7">
    <source>
        <dbReference type="ARBA" id="ARBA00023204"/>
    </source>
</evidence>
<dbReference type="InterPro" id="IPR042087">
    <property type="entry name" value="DNA_pol_B_thumb"/>
</dbReference>
<evidence type="ECO:0000313" key="16">
    <source>
        <dbReference type="Proteomes" id="UP001150907"/>
    </source>
</evidence>
<feature type="domain" description="DNA polymerase zeta catalytic subunit N-terminal" evidence="14">
    <location>
        <begin position="35"/>
        <end position="88"/>
    </location>
</feature>
<dbReference type="Proteomes" id="UP001150907">
    <property type="component" value="Unassembled WGS sequence"/>
</dbReference>
<dbReference type="GO" id="GO:0042276">
    <property type="term" value="P:error-prone translesion synthesis"/>
    <property type="evidence" value="ECO:0007669"/>
    <property type="project" value="TreeGrafter"/>
</dbReference>
<feature type="region of interest" description="Disordered" evidence="10">
    <location>
        <begin position="575"/>
        <end position="607"/>
    </location>
</feature>
<comment type="caution">
    <text evidence="15">The sequence shown here is derived from an EMBL/GenBank/DDBJ whole genome shotgun (WGS) entry which is preliminary data.</text>
</comment>
<comment type="similarity">
    <text evidence="1 9">Belongs to the DNA polymerase type-B family.</text>
</comment>
<evidence type="ECO:0000256" key="2">
    <source>
        <dbReference type="ARBA" id="ARBA00022679"/>
    </source>
</evidence>
<protein>
    <recommendedName>
        <fullName evidence="9">DNA polymerase</fullName>
        <ecNumber evidence="9">2.7.7.7</ecNumber>
    </recommendedName>
</protein>
<comment type="catalytic activity">
    <reaction evidence="8 9">
        <text>DNA(n) + a 2'-deoxyribonucleoside 5'-triphosphate = DNA(n+1) + diphosphate</text>
        <dbReference type="Rhea" id="RHEA:22508"/>
        <dbReference type="Rhea" id="RHEA-COMP:17339"/>
        <dbReference type="Rhea" id="RHEA-COMP:17340"/>
        <dbReference type="ChEBI" id="CHEBI:33019"/>
        <dbReference type="ChEBI" id="CHEBI:61560"/>
        <dbReference type="ChEBI" id="CHEBI:173112"/>
        <dbReference type="EC" id="2.7.7.7"/>
    </reaction>
</comment>
<dbReference type="InterPro" id="IPR006172">
    <property type="entry name" value="DNA-dir_DNA_pol_B"/>
</dbReference>
<dbReference type="Pfam" id="PF00136">
    <property type="entry name" value="DNA_pol_B"/>
    <property type="match status" value="1"/>
</dbReference>
<dbReference type="SUPFAM" id="SSF53098">
    <property type="entry name" value="Ribonuclease H-like"/>
    <property type="match status" value="1"/>
</dbReference>
<dbReference type="InterPro" id="IPR006134">
    <property type="entry name" value="DNA-dir_DNA_pol_B_multi_dom"/>
</dbReference>
<dbReference type="GO" id="GO:0000724">
    <property type="term" value="P:double-strand break repair via homologous recombination"/>
    <property type="evidence" value="ECO:0007669"/>
    <property type="project" value="TreeGrafter"/>
</dbReference>
<keyword evidence="9" id="KW-0238">DNA-binding</keyword>
<dbReference type="Gene3D" id="1.10.132.60">
    <property type="entry name" value="DNA polymerase family B, C-terminal domain"/>
    <property type="match status" value="1"/>
</dbReference>
<dbReference type="Pfam" id="PF24065">
    <property type="entry name" value="REV3_N"/>
    <property type="match status" value="1"/>
</dbReference>
<keyword evidence="16" id="KW-1185">Reference proteome</keyword>
<organism evidence="15 16">
    <name type="scientific">Coemansia thaxteri</name>
    <dbReference type="NCBI Taxonomy" id="2663907"/>
    <lineage>
        <taxon>Eukaryota</taxon>
        <taxon>Fungi</taxon>
        <taxon>Fungi incertae sedis</taxon>
        <taxon>Zoopagomycota</taxon>
        <taxon>Kickxellomycotina</taxon>
        <taxon>Kickxellomycetes</taxon>
        <taxon>Kickxellales</taxon>
        <taxon>Kickxellaceae</taxon>
        <taxon>Coemansia</taxon>
    </lineage>
</organism>
<name>A0A9W8BGN2_9FUNG</name>
<evidence type="ECO:0000256" key="4">
    <source>
        <dbReference type="ARBA" id="ARBA00022723"/>
    </source>
</evidence>
<evidence type="ECO:0000259" key="14">
    <source>
        <dbReference type="Pfam" id="PF24065"/>
    </source>
</evidence>
<dbReference type="Gene3D" id="3.30.420.10">
    <property type="entry name" value="Ribonuclease H-like superfamily/Ribonuclease H"/>
    <property type="match status" value="1"/>
</dbReference>
<evidence type="ECO:0000256" key="3">
    <source>
        <dbReference type="ARBA" id="ARBA00022695"/>
    </source>
</evidence>
<keyword evidence="9" id="KW-0235">DNA replication</keyword>
<keyword evidence="3 9" id="KW-0548">Nucleotidyltransferase</keyword>
<dbReference type="EMBL" id="JANBQF010000549">
    <property type="protein sequence ID" value="KAJ2000326.1"/>
    <property type="molecule type" value="Genomic_DNA"/>
</dbReference>
<keyword evidence="7" id="KW-0234">DNA repair</keyword>
<dbReference type="GO" id="GO:0006260">
    <property type="term" value="P:DNA replication"/>
    <property type="evidence" value="ECO:0007669"/>
    <property type="project" value="UniProtKB-KW"/>
</dbReference>
<dbReference type="InterPro" id="IPR012337">
    <property type="entry name" value="RNaseH-like_sf"/>
</dbReference>
<dbReference type="InterPro" id="IPR056435">
    <property type="entry name" value="DPOD/Z_N"/>
</dbReference>
<dbReference type="SMART" id="SM00486">
    <property type="entry name" value="POLBc"/>
    <property type="match status" value="1"/>
</dbReference>
<evidence type="ECO:0000256" key="9">
    <source>
        <dbReference type="RuleBase" id="RU000442"/>
    </source>
</evidence>
<dbReference type="PROSITE" id="PS00116">
    <property type="entry name" value="DNA_POLYMERASE_B"/>
    <property type="match status" value="1"/>
</dbReference>
<keyword evidence="6 9" id="KW-0239">DNA-directed DNA polymerase</keyword>
<feature type="domain" description="DNA-directed DNA polymerase family B exonuclease" evidence="12">
    <location>
        <begin position="837"/>
        <end position="1021"/>
    </location>
</feature>
<evidence type="ECO:0000256" key="8">
    <source>
        <dbReference type="ARBA" id="ARBA00049244"/>
    </source>
</evidence>
<dbReference type="Pfam" id="PF03104">
    <property type="entry name" value="DNA_pol_B_exo1"/>
    <property type="match status" value="1"/>
</dbReference>
<evidence type="ECO:0000256" key="10">
    <source>
        <dbReference type="SAM" id="MobiDB-lite"/>
    </source>
</evidence>
<feature type="domain" description="DNA-directed DNA polymerase family B multifunctional" evidence="11">
    <location>
        <begin position="1086"/>
        <end position="1424"/>
    </location>
</feature>
<keyword evidence="2 9" id="KW-0808">Transferase</keyword>
<dbReference type="SUPFAM" id="SSF56672">
    <property type="entry name" value="DNA/RNA polymerases"/>
    <property type="match status" value="1"/>
</dbReference>
<dbReference type="GO" id="GO:0003887">
    <property type="term" value="F:DNA-directed DNA polymerase activity"/>
    <property type="evidence" value="ECO:0007669"/>
    <property type="project" value="UniProtKB-KW"/>
</dbReference>
<sequence length="1429" mass="159065">MEFRQQHQQQPCPSRHAEPSGLQQGESKRQPVAELQIVNIDYHMTSPTSVDCTPRPPYNVFEEPLKQVPVIRIFGTTRGQQRMCLHVHQVWPYLYVRYDGEASIEAVRGFGYQLGVGLNHALNVSLKSVGSLFVVAVVPVKGVPFYGFCAGYRPFLKIFLANPDMLLRASTLLAAGAVMSKKHEIFESHLSYVMQFMVDYNLYGVEWIRLDRLLFRSPLPMPVPFAGQHPLRIADDTVHAEHRWIPQGMPSYLVNPAPPDRVCHCELEADATAADIANRQQVRERAIHHVLSEGQLDVQFGRLVHSLDRIWIDENRRRAQHGLDLLQLKHSQLPTDATQLTDHEPSTQIRGRGFQWSSHWRMHSLFQSALADDRRKYRQQVGFKLGNPARDMLDADCSMSSNADVDEAIDLESFNSDSAWISAWPTCRQVDVGDMPLISCSDDPGHGRFYLHSAASLPGALSDGTCTSDAGNESTDSSEPLHAGYQVLSSVSIHDTEDIDTLDASWVEDELLKAEMRHKSSSDAPEPRILCSSRPPRRPSAIPQVDGADDKTKFIAPCLQTVAAASIAVMKSSKVDEAGKHSSQKKHYKRSSNLESGDALASPSPNPIDSVSQYQFMRRPNDTDLTYSYALAPPRVSQLMESLVTYGLAESVVPVPRFSNDQDMPRRAKMYSGARIQPSSCSVHNLPLFNPMYLHTGSSGGQGDSCLRHKSSGRRREMWRKDAVARLNCLAVAAKHPHKQWHKGWWQFSAPPPRVLHRHLRTDGTHVVGASSTPVKSRRRDQSDLKWSSMLGTLSIHPDSACQDIAAVANTAELSHLAPTEPLTCTKKSLDSQGGQVPLSQMSLEILTCCSDSAKADPSLDAILCISACFVESASLESGRHEVRKDIVWTCEPLAPSVRMGLPSHAEQQHLTDELGMIMALVGWTRDADPDILCGYEVQQSSWGYVAKRAELAYNLQLQSELSRIDDGQEQRHSFLRSSRDQTSWGGRKGSTLKIVGRHMLNIWRLARSELSLTSYSLEKVAKEVLGEQSPYYQPHQLASWYVKGPTIARIRALHYVFSRARTAMRILDKLGIVSRAAEFASVIGIDFNSVLTRGSQLRVESMMARIVHPELYVLASPTRAQVAQQRAAECLPLVLEPQSRYYTDPVVVLDFQSLYPSIIIAYNYCYSTCLGSLEHSAAADSHAGAERRLGFTSVHEPAGMLSALKDNVVVSPNGVLFVKPTVRKGLLGRMLVELLESRAMLKEAMKLWGGSDQSLYKRLDAWQIGLKLIANVTYGYTGASFSGRMPCVEIADAIVQSGRETLESAIRLIHSRHATWGARVVYGDTDSVFVHLPGKSRQSAFRIGQEIAEAVTKMNPAPVKLKLEKVYQPCVLLTKKRYAGWMYTSAEQDEPLLDVKGMELVRRDGCVAMQRILKGTLDSLFKTNDLSL</sequence>
<dbReference type="GO" id="GO:0016035">
    <property type="term" value="C:zeta DNA polymerase complex"/>
    <property type="evidence" value="ECO:0007669"/>
    <property type="project" value="InterPro"/>
</dbReference>
<keyword evidence="5" id="KW-0227">DNA damage</keyword>
<dbReference type="GO" id="GO:0000166">
    <property type="term" value="F:nucleotide binding"/>
    <property type="evidence" value="ECO:0007669"/>
    <property type="project" value="InterPro"/>
</dbReference>
<dbReference type="Gene3D" id="1.10.287.690">
    <property type="entry name" value="Helix hairpin bin"/>
    <property type="match status" value="1"/>
</dbReference>
<dbReference type="PANTHER" id="PTHR45812:SF1">
    <property type="entry name" value="DNA POLYMERASE ZETA CATALYTIC SUBUNIT"/>
    <property type="match status" value="1"/>
</dbReference>
<dbReference type="InterPro" id="IPR043502">
    <property type="entry name" value="DNA/RNA_pol_sf"/>
</dbReference>
<reference evidence="15" key="1">
    <citation type="submission" date="2022-07" db="EMBL/GenBank/DDBJ databases">
        <title>Phylogenomic reconstructions and comparative analyses of Kickxellomycotina fungi.</title>
        <authorList>
            <person name="Reynolds N.K."/>
            <person name="Stajich J.E."/>
            <person name="Barry K."/>
            <person name="Grigoriev I.V."/>
            <person name="Crous P."/>
            <person name="Smith M.E."/>
        </authorList>
    </citation>
    <scope>NUCLEOTIDE SEQUENCE</scope>
    <source>
        <strain evidence="15">IMI 214461</strain>
    </source>
</reference>
<evidence type="ECO:0000256" key="1">
    <source>
        <dbReference type="ARBA" id="ARBA00005755"/>
    </source>
</evidence>
<dbReference type="EC" id="2.7.7.7" evidence="9"/>
<dbReference type="InterPro" id="IPR030559">
    <property type="entry name" value="PolZ_Rev3"/>
</dbReference>
<accession>A0A9W8BGN2</accession>
<feature type="domain" description="DNA polymerase delta/zeta catalytic subunit N-terminal" evidence="13">
    <location>
        <begin position="89"/>
        <end position="165"/>
    </location>
</feature>
<evidence type="ECO:0000313" key="15">
    <source>
        <dbReference type="EMBL" id="KAJ2000326.1"/>
    </source>
</evidence>
<evidence type="ECO:0000259" key="13">
    <source>
        <dbReference type="Pfam" id="PF24055"/>
    </source>
</evidence>
<dbReference type="Pfam" id="PF24055">
    <property type="entry name" value="POL3_N"/>
    <property type="match status" value="1"/>
</dbReference>
<feature type="region of interest" description="Disordered" evidence="10">
    <location>
        <begin position="1"/>
        <end position="28"/>
    </location>
</feature>
<feature type="non-terminal residue" evidence="15">
    <location>
        <position position="1429"/>
    </location>
</feature>
<dbReference type="InterPro" id="IPR006133">
    <property type="entry name" value="DNA-dir_DNA_pol_B_exonuc"/>
</dbReference>
<dbReference type="InterPro" id="IPR023211">
    <property type="entry name" value="DNA_pol_palm_dom_sf"/>
</dbReference>
<dbReference type="CDD" id="cd05778">
    <property type="entry name" value="DNA_polB_zeta_exo"/>
    <property type="match status" value="1"/>
</dbReference>
<dbReference type="Gene3D" id="3.90.1600.10">
    <property type="entry name" value="Palm domain of DNA polymerase"/>
    <property type="match status" value="1"/>
</dbReference>